<dbReference type="GO" id="GO:0044550">
    <property type="term" value="P:secondary metabolite biosynthetic process"/>
    <property type="evidence" value="ECO:0007669"/>
    <property type="project" value="TreeGrafter"/>
</dbReference>
<name>A0A918EP53_9ACTN</name>
<protein>
    <submittedName>
        <fullName evidence="4">Amino acid adenylation protein</fullName>
    </submittedName>
</protein>
<evidence type="ECO:0000313" key="4">
    <source>
        <dbReference type="EMBL" id="GGQ45538.1"/>
    </source>
</evidence>
<dbReference type="InterPro" id="IPR020845">
    <property type="entry name" value="AMP-binding_CS"/>
</dbReference>
<dbReference type="SUPFAM" id="SSF56801">
    <property type="entry name" value="Acetyl-CoA synthetase-like"/>
    <property type="match status" value="1"/>
</dbReference>
<evidence type="ECO:0000259" key="3">
    <source>
        <dbReference type="Pfam" id="PF13193"/>
    </source>
</evidence>
<dbReference type="Proteomes" id="UP000620156">
    <property type="component" value="Unassembled WGS sequence"/>
</dbReference>
<dbReference type="InterPro" id="IPR025110">
    <property type="entry name" value="AMP-bd_C"/>
</dbReference>
<feature type="region of interest" description="Disordered" evidence="1">
    <location>
        <begin position="1"/>
        <end position="22"/>
    </location>
</feature>
<proteinExistence type="predicted"/>
<evidence type="ECO:0000256" key="1">
    <source>
        <dbReference type="SAM" id="MobiDB-lite"/>
    </source>
</evidence>
<dbReference type="RefSeq" id="WP_189215671.1">
    <property type="nucleotide sequence ID" value="NZ_BMQK01000002.1"/>
</dbReference>
<sequence length="527" mass="55811">MSGGTQSHGGGDDRAGNPLDPAAGGRPSTLYDWFARSADEFGDAAVALEIGEERYTYAGLRDLAERIAARLVPAGAGAAPRRIGLLASRSVLAYAGYLAILRAGATVVPLNPEHPAGRTADIARAAGLDLVLADAPGPGLPVPLLVLTADDLAALPPAAAPERHRATPDDLAYIIFTSGSTGAPKGVPITHRNICANIGHVATRYGVGPGSRLSQTFELTFDAAAHDLFVAWAGGGTLVVQARSQLLSPVRTINSQRLTHWFSVPSMIGFASRLGTLRPGSMPSLRMSVFGGEPLTLAAAREWREAAPQSVLEVLYGPTELTVSCTAYRFPADPADWPVTPNGTAPIGLSHPTLDFVLLAEDGRPADHGELCMRGPQRFPGYLDPANNRGRFVGLDGAQRPAEGHWYRTGDRVALHQGQLVHLGRTDHQVKIRGHRIELGEIEAMLREQESVRDAVVLAVPASDGEPELQAVVSGAGCVPERIFTGLGDRLPPYMLPRRISVVDALPLNANGKIDRRALLTELSRSG</sequence>
<dbReference type="Pfam" id="PF00501">
    <property type="entry name" value="AMP-binding"/>
    <property type="match status" value="1"/>
</dbReference>
<dbReference type="PANTHER" id="PTHR45527">
    <property type="entry name" value="NONRIBOSOMAL PEPTIDE SYNTHETASE"/>
    <property type="match status" value="1"/>
</dbReference>
<accession>A0A918EP53</accession>
<evidence type="ECO:0000313" key="5">
    <source>
        <dbReference type="Proteomes" id="UP000620156"/>
    </source>
</evidence>
<dbReference type="EMBL" id="BMQK01000002">
    <property type="protein sequence ID" value="GGQ45538.1"/>
    <property type="molecule type" value="Genomic_DNA"/>
</dbReference>
<reference evidence="4" key="2">
    <citation type="submission" date="2020-09" db="EMBL/GenBank/DDBJ databases">
        <authorList>
            <person name="Sun Q."/>
            <person name="Ohkuma M."/>
        </authorList>
    </citation>
    <scope>NUCLEOTIDE SEQUENCE</scope>
    <source>
        <strain evidence="4">JCM 3131</strain>
    </source>
</reference>
<dbReference type="NCBIfam" id="TIGR01733">
    <property type="entry name" value="AA-adenyl-dom"/>
    <property type="match status" value="1"/>
</dbReference>
<dbReference type="PROSITE" id="PS00455">
    <property type="entry name" value="AMP_BINDING"/>
    <property type="match status" value="1"/>
</dbReference>
<dbReference type="Pfam" id="PF13193">
    <property type="entry name" value="AMP-binding_C"/>
    <property type="match status" value="1"/>
</dbReference>
<dbReference type="InterPro" id="IPR000873">
    <property type="entry name" value="AMP-dep_synth/lig_dom"/>
</dbReference>
<keyword evidence="5" id="KW-1185">Reference proteome</keyword>
<evidence type="ECO:0000259" key="2">
    <source>
        <dbReference type="Pfam" id="PF00501"/>
    </source>
</evidence>
<comment type="caution">
    <text evidence="4">The sequence shown here is derived from an EMBL/GenBank/DDBJ whole genome shotgun (WGS) entry which is preliminary data.</text>
</comment>
<dbReference type="GO" id="GO:0043041">
    <property type="term" value="P:amino acid activation for nonribosomal peptide biosynthetic process"/>
    <property type="evidence" value="ECO:0007669"/>
    <property type="project" value="TreeGrafter"/>
</dbReference>
<dbReference type="AlphaFoldDB" id="A0A918EP53"/>
<dbReference type="GO" id="GO:0031177">
    <property type="term" value="F:phosphopantetheine binding"/>
    <property type="evidence" value="ECO:0007669"/>
    <property type="project" value="TreeGrafter"/>
</dbReference>
<dbReference type="PANTHER" id="PTHR45527:SF1">
    <property type="entry name" value="FATTY ACID SYNTHASE"/>
    <property type="match status" value="1"/>
</dbReference>
<gene>
    <name evidence="4" type="ORF">GCM10010145_12790</name>
</gene>
<dbReference type="InterPro" id="IPR042099">
    <property type="entry name" value="ANL_N_sf"/>
</dbReference>
<dbReference type="Gene3D" id="3.30.300.30">
    <property type="match status" value="1"/>
</dbReference>
<dbReference type="Gene3D" id="3.40.50.12780">
    <property type="entry name" value="N-terminal domain of ligase-like"/>
    <property type="match status" value="1"/>
</dbReference>
<feature type="domain" description="AMP-binding enzyme C-terminal" evidence="3">
    <location>
        <begin position="441"/>
        <end position="513"/>
    </location>
</feature>
<feature type="domain" description="AMP-dependent synthetase/ligase" evidence="2">
    <location>
        <begin position="34"/>
        <end position="383"/>
    </location>
</feature>
<reference evidence="4" key="1">
    <citation type="journal article" date="2014" name="Int. J. Syst. Evol. Microbiol.">
        <title>Complete genome sequence of Corynebacterium casei LMG S-19264T (=DSM 44701T), isolated from a smear-ripened cheese.</title>
        <authorList>
            <consortium name="US DOE Joint Genome Institute (JGI-PGF)"/>
            <person name="Walter F."/>
            <person name="Albersmeier A."/>
            <person name="Kalinowski J."/>
            <person name="Ruckert C."/>
        </authorList>
    </citation>
    <scope>NUCLEOTIDE SEQUENCE</scope>
    <source>
        <strain evidence="4">JCM 3131</strain>
    </source>
</reference>
<organism evidence="4 5">
    <name type="scientific">Streptomyces ruber</name>
    <dbReference type="NCBI Taxonomy" id="83378"/>
    <lineage>
        <taxon>Bacteria</taxon>
        <taxon>Bacillati</taxon>
        <taxon>Actinomycetota</taxon>
        <taxon>Actinomycetes</taxon>
        <taxon>Kitasatosporales</taxon>
        <taxon>Streptomycetaceae</taxon>
        <taxon>Streptomyces</taxon>
    </lineage>
</organism>
<dbReference type="InterPro" id="IPR010071">
    <property type="entry name" value="AA_adenyl_dom"/>
</dbReference>
<dbReference type="GO" id="GO:0005737">
    <property type="term" value="C:cytoplasm"/>
    <property type="evidence" value="ECO:0007669"/>
    <property type="project" value="TreeGrafter"/>
</dbReference>
<dbReference type="InterPro" id="IPR045851">
    <property type="entry name" value="AMP-bd_C_sf"/>
</dbReference>